<keyword evidence="2" id="KW-1185">Reference proteome</keyword>
<name>A0A7J7HXM8_CAMSI</name>
<comment type="caution">
    <text evidence="1">The sequence shown here is derived from an EMBL/GenBank/DDBJ whole genome shotgun (WGS) entry which is preliminary data.</text>
</comment>
<dbReference type="EMBL" id="JACBKZ010000002">
    <property type="protein sequence ID" value="KAF5956678.1"/>
    <property type="molecule type" value="Genomic_DNA"/>
</dbReference>
<organism evidence="1 2">
    <name type="scientific">Camellia sinensis</name>
    <name type="common">Tea plant</name>
    <name type="synonym">Thea sinensis</name>
    <dbReference type="NCBI Taxonomy" id="4442"/>
    <lineage>
        <taxon>Eukaryota</taxon>
        <taxon>Viridiplantae</taxon>
        <taxon>Streptophyta</taxon>
        <taxon>Embryophyta</taxon>
        <taxon>Tracheophyta</taxon>
        <taxon>Spermatophyta</taxon>
        <taxon>Magnoliopsida</taxon>
        <taxon>eudicotyledons</taxon>
        <taxon>Gunneridae</taxon>
        <taxon>Pentapetalae</taxon>
        <taxon>asterids</taxon>
        <taxon>Ericales</taxon>
        <taxon>Theaceae</taxon>
        <taxon>Camellia</taxon>
    </lineage>
</organism>
<reference evidence="2" key="1">
    <citation type="journal article" date="2020" name="Nat. Commun.">
        <title>Genome assembly of wild tea tree DASZ reveals pedigree and selection history of tea varieties.</title>
        <authorList>
            <person name="Zhang W."/>
            <person name="Zhang Y."/>
            <person name="Qiu H."/>
            <person name="Guo Y."/>
            <person name="Wan H."/>
            <person name="Zhang X."/>
            <person name="Scossa F."/>
            <person name="Alseekh S."/>
            <person name="Zhang Q."/>
            <person name="Wang P."/>
            <person name="Xu L."/>
            <person name="Schmidt M.H."/>
            <person name="Jia X."/>
            <person name="Li D."/>
            <person name="Zhu A."/>
            <person name="Guo F."/>
            <person name="Chen W."/>
            <person name="Ni D."/>
            <person name="Usadel B."/>
            <person name="Fernie A.R."/>
            <person name="Wen W."/>
        </authorList>
    </citation>
    <scope>NUCLEOTIDE SEQUENCE [LARGE SCALE GENOMIC DNA]</scope>
    <source>
        <strain evidence="2">cv. G240</strain>
    </source>
</reference>
<evidence type="ECO:0000313" key="1">
    <source>
        <dbReference type="EMBL" id="KAF5956678.1"/>
    </source>
</evidence>
<gene>
    <name evidence="1" type="ORF">HYC85_003903</name>
</gene>
<reference evidence="1 2" key="2">
    <citation type="submission" date="2020-07" db="EMBL/GenBank/DDBJ databases">
        <title>Genome assembly of wild tea tree DASZ reveals pedigree and selection history of tea varieties.</title>
        <authorList>
            <person name="Zhang W."/>
        </authorList>
    </citation>
    <scope>NUCLEOTIDE SEQUENCE [LARGE SCALE GENOMIC DNA]</scope>
    <source>
        <strain evidence="2">cv. G240</strain>
        <tissue evidence="1">Leaf</tissue>
    </source>
</reference>
<protein>
    <recommendedName>
        <fullName evidence="3">VAN3-binding protein-like auxin canalisation domain-containing protein</fullName>
    </recommendedName>
</protein>
<evidence type="ECO:0008006" key="3">
    <source>
        <dbReference type="Google" id="ProtNLM"/>
    </source>
</evidence>
<sequence length="79" mass="9160">MDSNFKTTVSEAHPDTMDFLSKAWCNFAVQTFQPELQLQDHQSLVLHDNPIINFHSDTKSPFPVSLISLFLLHTFYTYL</sequence>
<accession>A0A7J7HXM8</accession>
<dbReference type="AlphaFoldDB" id="A0A7J7HXM8"/>
<evidence type="ECO:0000313" key="2">
    <source>
        <dbReference type="Proteomes" id="UP000593564"/>
    </source>
</evidence>
<dbReference type="Proteomes" id="UP000593564">
    <property type="component" value="Unassembled WGS sequence"/>
</dbReference>
<proteinExistence type="predicted"/>